<dbReference type="Proteomes" id="UP000680706">
    <property type="component" value="Chromosome"/>
</dbReference>
<accession>A0ABX8AQT3</accession>
<feature type="chain" id="PRO_5045265965" description="Secreted protein" evidence="1">
    <location>
        <begin position="22"/>
        <end position="119"/>
    </location>
</feature>
<gene>
    <name evidence="2" type="ORF">KGB56_06365</name>
</gene>
<sequence>MKTRFCCFGLLFLGTLGLVSANEQQRQEIKQLECSWAGCEEEQIRSKNDAQSAVEEWQPAPEVFEECKEEGAEACEHLEASATDLTEEDINYLFELLKPFAASDATEDAAETKPASASN</sequence>
<organism evidence="2 3">
    <name type="scientific">Pseudovibrio brasiliensis</name>
    <dbReference type="NCBI Taxonomy" id="1898042"/>
    <lineage>
        <taxon>Bacteria</taxon>
        <taxon>Pseudomonadati</taxon>
        <taxon>Pseudomonadota</taxon>
        <taxon>Alphaproteobacteria</taxon>
        <taxon>Hyphomicrobiales</taxon>
        <taxon>Stappiaceae</taxon>
        <taxon>Pseudovibrio</taxon>
    </lineage>
</organism>
<protein>
    <recommendedName>
        <fullName evidence="4">Secreted protein</fullName>
    </recommendedName>
</protein>
<proteinExistence type="predicted"/>
<evidence type="ECO:0000313" key="2">
    <source>
        <dbReference type="EMBL" id="QUS57027.1"/>
    </source>
</evidence>
<evidence type="ECO:0008006" key="4">
    <source>
        <dbReference type="Google" id="ProtNLM"/>
    </source>
</evidence>
<evidence type="ECO:0000313" key="3">
    <source>
        <dbReference type="Proteomes" id="UP000680706"/>
    </source>
</evidence>
<keyword evidence="3" id="KW-1185">Reference proteome</keyword>
<dbReference type="EMBL" id="CP074126">
    <property type="protein sequence ID" value="QUS57027.1"/>
    <property type="molecule type" value="Genomic_DNA"/>
</dbReference>
<keyword evidence="1" id="KW-0732">Signal</keyword>
<name>A0ABX8AQT3_9HYPH</name>
<evidence type="ECO:0000256" key="1">
    <source>
        <dbReference type="SAM" id="SignalP"/>
    </source>
</evidence>
<feature type="signal peptide" evidence="1">
    <location>
        <begin position="1"/>
        <end position="21"/>
    </location>
</feature>
<reference evidence="2 3" key="1">
    <citation type="journal article" date="2021" name="Angew. Chem. Int. Ed. Engl.">
        <title>A novel family of nonribosomal peptides modulate collective behavior in Pseudovibrio bacteria isolated from marine sponges.</title>
        <authorList>
            <person name="Ioca L.P."/>
            <person name="Dai Y."/>
            <person name="Kunakom S."/>
            <person name="Diaz-Espinosa J."/>
            <person name="Krunic A."/>
            <person name="Crnkovic C.M."/>
            <person name="Orjala J."/>
            <person name="Sanchez L.M."/>
            <person name="Ferreira A.G."/>
            <person name="Berlinck R.G.S."/>
            <person name="Eustaquio A.S."/>
        </authorList>
    </citation>
    <scope>NUCLEOTIDE SEQUENCE [LARGE SCALE GENOMIC DNA]</scope>
    <source>
        <strain evidence="2 3">Ab134</strain>
    </source>
</reference>
<dbReference type="RefSeq" id="WP_143508325.1">
    <property type="nucleotide sequence ID" value="NZ_CP074126.1"/>
</dbReference>